<dbReference type="Pfam" id="PF22352">
    <property type="entry name" value="K319L-like_PKD"/>
    <property type="match status" value="6"/>
</dbReference>
<reference evidence="3" key="1">
    <citation type="submission" date="2021-09" db="EMBL/GenBank/DDBJ databases">
        <title>Fulvivirga sp. isolated from coastal sediment.</title>
        <authorList>
            <person name="Yu H."/>
        </authorList>
    </citation>
    <scope>NUCLEOTIDE SEQUENCE</scope>
    <source>
        <strain evidence="3">1062</strain>
    </source>
</reference>
<dbReference type="InterPro" id="IPR035986">
    <property type="entry name" value="PKD_dom_sf"/>
</dbReference>
<dbReference type="RefSeq" id="WP_225697382.1">
    <property type="nucleotide sequence ID" value="NZ_JAIXNE010000001.1"/>
</dbReference>
<dbReference type="InterPro" id="IPR029058">
    <property type="entry name" value="AB_hydrolase_fold"/>
</dbReference>
<evidence type="ECO:0000313" key="4">
    <source>
        <dbReference type="Proteomes" id="UP001139409"/>
    </source>
</evidence>
<keyword evidence="4" id="KW-1185">Reference proteome</keyword>
<dbReference type="CDD" id="cd00146">
    <property type="entry name" value="PKD"/>
    <property type="match status" value="2"/>
</dbReference>
<evidence type="ECO:0000313" key="3">
    <source>
        <dbReference type="EMBL" id="MCA6074287.1"/>
    </source>
</evidence>
<organism evidence="3 4">
    <name type="scientific">Fulvivirga sedimenti</name>
    <dbReference type="NCBI Taxonomy" id="2879465"/>
    <lineage>
        <taxon>Bacteria</taxon>
        <taxon>Pseudomonadati</taxon>
        <taxon>Bacteroidota</taxon>
        <taxon>Cytophagia</taxon>
        <taxon>Cytophagales</taxon>
        <taxon>Fulvivirgaceae</taxon>
        <taxon>Fulvivirga</taxon>
    </lineage>
</organism>
<feature type="signal peptide" evidence="1">
    <location>
        <begin position="1"/>
        <end position="20"/>
    </location>
</feature>
<protein>
    <recommendedName>
        <fullName evidence="2">PKD/Chitinase domain-containing protein</fullName>
    </recommendedName>
</protein>
<feature type="chain" id="PRO_5040957561" description="PKD/Chitinase domain-containing protein" evidence="1">
    <location>
        <begin position="21"/>
        <end position="943"/>
    </location>
</feature>
<dbReference type="InterPro" id="IPR029865">
    <property type="entry name" value="KIAA0319-like"/>
</dbReference>
<feature type="domain" description="PKD/Chitinase" evidence="2">
    <location>
        <begin position="766"/>
        <end position="849"/>
    </location>
</feature>
<dbReference type="PANTHER" id="PTHR46182">
    <property type="entry name" value="FI19480P1"/>
    <property type="match status" value="1"/>
</dbReference>
<dbReference type="Gene3D" id="2.60.40.10">
    <property type="entry name" value="Immunoglobulins"/>
    <property type="match status" value="6"/>
</dbReference>
<dbReference type="SMART" id="SM00089">
    <property type="entry name" value="PKD"/>
    <property type="match status" value="4"/>
</dbReference>
<dbReference type="InterPro" id="IPR013783">
    <property type="entry name" value="Ig-like_fold"/>
</dbReference>
<name>A0A9X1HQC1_9BACT</name>
<dbReference type="SUPFAM" id="SSF53474">
    <property type="entry name" value="alpha/beta-Hydrolases"/>
    <property type="match status" value="1"/>
</dbReference>
<dbReference type="SUPFAM" id="SSF49299">
    <property type="entry name" value="PKD domain"/>
    <property type="match status" value="2"/>
</dbReference>
<dbReference type="InterPro" id="IPR022409">
    <property type="entry name" value="PKD/Chitinase_dom"/>
</dbReference>
<gene>
    <name evidence="3" type="ORF">LDX50_05375</name>
</gene>
<feature type="domain" description="PKD/Chitinase" evidence="2">
    <location>
        <begin position="280"/>
        <end position="367"/>
    </location>
</feature>
<dbReference type="PANTHER" id="PTHR46182:SF2">
    <property type="entry name" value="FI19480P1"/>
    <property type="match status" value="1"/>
</dbReference>
<feature type="domain" description="PKD/Chitinase" evidence="2">
    <location>
        <begin position="375"/>
        <end position="461"/>
    </location>
</feature>
<dbReference type="AlphaFoldDB" id="A0A9X1HQC1"/>
<dbReference type="GO" id="GO:0031410">
    <property type="term" value="C:cytoplasmic vesicle"/>
    <property type="evidence" value="ECO:0007669"/>
    <property type="project" value="TreeGrafter"/>
</dbReference>
<dbReference type="EMBL" id="JAIXNE010000001">
    <property type="protein sequence ID" value="MCA6074287.1"/>
    <property type="molecule type" value="Genomic_DNA"/>
</dbReference>
<accession>A0A9X1HQC1</accession>
<evidence type="ECO:0000259" key="2">
    <source>
        <dbReference type="SMART" id="SM00089"/>
    </source>
</evidence>
<sequence>MKNVLLSVLLLCVVVFSAQAQLYSNADIKHHNIVSINRYPINGYLEHLPPGYNSNPTKKYPMIVFLHGQGEKGDGNIKLYLAAKFGPSIEVEKNGKLCATVNGVEECFIVISPQTSADWSAGSQRQFWDYILNGPKNYRYDPERIYLTGLSLGGGGVWNWAQSGDPLSKRIAAMAPIAGWGAPNLACNVADAQISVWGFHGTADGTISYSWGKSAYDALLQCNNVGNRDRKWSAIQGGSHFIWNQIYPTNGGNFTNPTLYQWFLSQTKTQTNNPNNQPPTVSVSGPGTLTLPTNFTTITATASDPDGQIYNYTWRKVSGPSASLSNTDKNKLTVTNMVQGTYTFEISVMDNDGATAKATATVVVNGGAVANQGPTVNAGADRTVDEGANVVMAASASDADGWIAQYAWTKISGPAVTLQNQNKLNMTMVAPQPGTYEFQLKVTDDDGATAQDRVIITVKQVTPPTGTFTVSAGSDFTWDLNEKGSEFFVIVNFDIPGGWPSKIEWKKVSGPAATLSQTDKARLIVSNVTAGAYEFEVTITDNLGRTGTDRVVVTVTGSSSTTPPANGMTVSAGSDITWNLDEQGNEFFLIVNFDIPGGWPTKIEWTKVSGPAAILSQTDKARLIVTNFGPGTYEFEVTITDNLGQTGSDRVIVTVVGSGSTNPPSGISVSAGDDFDWDLARGQFSIIANFNIPDGWPEEILWTKVSGPAATLSQTNKARLVVDNATVGTYEFQIWVRDNKGRTATDRVRVNVSGSSSSSGFTVSAGADIEWDVNRGDFFLLVTLNMTEGWPDNIKWQKISGPAATLSQTDKAKMIVSNPSVGNYQFRVTVTDNMGRVASDDVNVIVYNGLVTTMASSDDLTNEIQVQNQTVIKNFSTSSDYLTIVENADMAMKIQVININGTSREMLEFDGQMNLARLQSGMYIYQVITEEGFVLQKGRIVKY</sequence>
<proteinExistence type="predicted"/>
<comment type="caution">
    <text evidence="3">The sequence shown here is derived from an EMBL/GenBank/DDBJ whole genome shotgun (WGS) entry which is preliminary data.</text>
</comment>
<keyword evidence="1" id="KW-0732">Signal</keyword>
<dbReference type="Proteomes" id="UP001139409">
    <property type="component" value="Unassembled WGS sequence"/>
</dbReference>
<evidence type="ECO:0000256" key="1">
    <source>
        <dbReference type="SAM" id="SignalP"/>
    </source>
</evidence>
<dbReference type="GO" id="GO:0016020">
    <property type="term" value="C:membrane"/>
    <property type="evidence" value="ECO:0007669"/>
    <property type="project" value="TreeGrafter"/>
</dbReference>
<feature type="domain" description="PKD/Chitinase" evidence="2">
    <location>
        <begin position="552"/>
        <end position="658"/>
    </location>
</feature>
<dbReference type="Gene3D" id="3.40.50.1820">
    <property type="entry name" value="alpha/beta hydrolase"/>
    <property type="match status" value="1"/>
</dbReference>